<reference evidence="2" key="1">
    <citation type="submission" date="2021-03" db="EMBL/GenBank/DDBJ databases">
        <authorList>
            <person name="Bekaert M."/>
        </authorList>
    </citation>
    <scope>NUCLEOTIDE SEQUENCE</scope>
</reference>
<dbReference type="AlphaFoldDB" id="A0A8S3U891"/>
<evidence type="ECO:0000313" key="2">
    <source>
        <dbReference type="EMBL" id="CAG2242016.1"/>
    </source>
</evidence>
<dbReference type="PANTHER" id="PTHR12616:SF1">
    <property type="entry name" value="VACUOLAR PROTEIN SORTING-ASSOCIATED PROTEIN 41 HOMOLOG"/>
    <property type="match status" value="1"/>
</dbReference>
<proteinExistence type="predicted"/>
<dbReference type="InterPro" id="IPR013083">
    <property type="entry name" value="Znf_RING/FYVE/PHD"/>
</dbReference>
<dbReference type="Proteomes" id="UP000683360">
    <property type="component" value="Unassembled WGS sequence"/>
</dbReference>
<accession>A0A8S3U891</accession>
<dbReference type="GO" id="GO:0006623">
    <property type="term" value="P:protein targeting to vacuole"/>
    <property type="evidence" value="ECO:0007669"/>
    <property type="project" value="InterPro"/>
</dbReference>
<dbReference type="EMBL" id="CAJPWZ010002615">
    <property type="protein sequence ID" value="CAG2242016.1"/>
    <property type="molecule type" value="Genomic_DNA"/>
</dbReference>
<gene>
    <name evidence="2" type="ORF">MEDL_54211</name>
</gene>
<organism evidence="2 3">
    <name type="scientific">Mytilus edulis</name>
    <name type="common">Blue mussel</name>
    <dbReference type="NCBI Taxonomy" id="6550"/>
    <lineage>
        <taxon>Eukaryota</taxon>
        <taxon>Metazoa</taxon>
        <taxon>Spiralia</taxon>
        <taxon>Lophotrochozoa</taxon>
        <taxon>Mollusca</taxon>
        <taxon>Bivalvia</taxon>
        <taxon>Autobranchia</taxon>
        <taxon>Pteriomorphia</taxon>
        <taxon>Mytilida</taxon>
        <taxon>Mytiloidea</taxon>
        <taxon>Mytilidae</taxon>
        <taxon>Mytilinae</taxon>
        <taxon>Mytilus</taxon>
    </lineage>
</organism>
<sequence length="134" mass="15228">MSDLIQSSLDKPFFIKVLLHNIGTHVDPIILIDKIQEGMEIEGLRDSLVKILQDYHLQISLREGCKKILVVDSFNLLDRLIKTQRKGIAVSNMRYASDVIVFHCKHAFHEDCLPVRGVNSCPICSTQKRAPAFK</sequence>
<dbReference type="GO" id="GO:0009267">
    <property type="term" value="P:cellular response to starvation"/>
    <property type="evidence" value="ECO:0007669"/>
    <property type="project" value="TreeGrafter"/>
</dbReference>
<dbReference type="OrthoDB" id="244107at2759"/>
<dbReference type="GO" id="GO:0034058">
    <property type="term" value="P:endosomal vesicle fusion"/>
    <property type="evidence" value="ECO:0007669"/>
    <property type="project" value="TreeGrafter"/>
</dbReference>
<comment type="caution">
    <text evidence="2">The sequence shown here is derived from an EMBL/GenBank/DDBJ whole genome shotgun (WGS) entry which is preliminary data.</text>
</comment>
<dbReference type="GO" id="GO:0030897">
    <property type="term" value="C:HOPS complex"/>
    <property type="evidence" value="ECO:0007669"/>
    <property type="project" value="TreeGrafter"/>
</dbReference>
<dbReference type="InterPro" id="IPR045111">
    <property type="entry name" value="Vps41/Vps8"/>
</dbReference>
<evidence type="ECO:0000259" key="1">
    <source>
        <dbReference type="Pfam" id="PF23555"/>
    </source>
</evidence>
<dbReference type="GO" id="GO:0005770">
    <property type="term" value="C:late endosome"/>
    <property type="evidence" value="ECO:0007669"/>
    <property type="project" value="TreeGrafter"/>
</dbReference>
<dbReference type="GO" id="GO:0016236">
    <property type="term" value="P:macroautophagy"/>
    <property type="evidence" value="ECO:0007669"/>
    <property type="project" value="TreeGrafter"/>
</dbReference>
<keyword evidence="3" id="KW-1185">Reference proteome</keyword>
<feature type="domain" description="Vps41 C-terminal RING finger" evidence="1">
    <location>
        <begin position="88"/>
        <end position="125"/>
    </location>
</feature>
<dbReference type="SUPFAM" id="SSF57850">
    <property type="entry name" value="RING/U-box"/>
    <property type="match status" value="1"/>
</dbReference>
<dbReference type="PANTHER" id="PTHR12616">
    <property type="entry name" value="VACUOLAR PROTEIN SORTING VPS41"/>
    <property type="match status" value="1"/>
</dbReference>
<name>A0A8S3U891_MYTED</name>
<dbReference type="Gene3D" id="3.30.40.10">
    <property type="entry name" value="Zinc/RING finger domain, C3HC4 (zinc finger)"/>
    <property type="match status" value="1"/>
</dbReference>
<dbReference type="Pfam" id="PF23555">
    <property type="entry name" value="zf-RING_Vps41"/>
    <property type="match status" value="1"/>
</dbReference>
<dbReference type="InterPro" id="IPR057779">
    <property type="entry name" value="Znf_RING_Vps41"/>
</dbReference>
<evidence type="ECO:0000313" key="3">
    <source>
        <dbReference type="Proteomes" id="UP000683360"/>
    </source>
</evidence>
<protein>
    <recommendedName>
        <fullName evidence="1">Vps41 C-terminal RING finger domain-containing protein</fullName>
    </recommendedName>
</protein>